<comment type="caution">
    <text evidence="2">The sequence shown here is derived from an EMBL/GenBank/DDBJ whole genome shotgun (WGS) entry which is preliminary data.</text>
</comment>
<protein>
    <submittedName>
        <fullName evidence="2">Uncharacterized protein</fullName>
    </submittedName>
</protein>
<gene>
    <name evidence="2" type="ORF">N0F65_008555</name>
</gene>
<reference evidence="2" key="1">
    <citation type="submission" date="2022-11" db="EMBL/GenBank/DDBJ databases">
        <authorList>
            <person name="Morgan W.R."/>
            <person name="Tartar A."/>
        </authorList>
    </citation>
    <scope>NUCLEOTIDE SEQUENCE</scope>
    <source>
        <strain evidence="2">ARSEF 373</strain>
    </source>
</reference>
<keyword evidence="1" id="KW-0472">Membrane</keyword>
<feature type="transmembrane region" description="Helical" evidence="1">
    <location>
        <begin position="91"/>
        <end position="110"/>
    </location>
</feature>
<evidence type="ECO:0000313" key="3">
    <source>
        <dbReference type="Proteomes" id="UP001146120"/>
    </source>
</evidence>
<dbReference type="EMBL" id="DAKRPA010000188">
    <property type="protein sequence ID" value="DAZ95836.1"/>
    <property type="molecule type" value="Genomic_DNA"/>
</dbReference>
<evidence type="ECO:0000256" key="1">
    <source>
        <dbReference type="SAM" id="Phobius"/>
    </source>
</evidence>
<evidence type="ECO:0000313" key="2">
    <source>
        <dbReference type="EMBL" id="DAZ95836.1"/>
    </source>
</evidence>
<sequence>MQMAPPLSADAALREAHASSASIPSVLRTADKPFFLLAVLQLLPVPVAHHHSHPVDDGDGFPIVMVRCYNLVDFIGKNLAVYVLYFDMQHAFAGIITIVLVTLTGYVMILAPSICSEYWKEVAGMVCSLCAIIGLCVGSYNSLVLDTLLELLRDRQ</sequence>
<organism evidence="2 3">
    <name type="scientific">Lagenidium giganteum</name>
    <dbReference type="NCBI Taxonomy" id="4803"/>
    <lineage>
        <taxon>Eukaryota</taxon>
        <taxon>Sar</taxon>
        <taxon>Stramenopiles</taxon>
        <taxon>Oomycota</taxon>
        <taxon>Peronosporomycetes</taxon>
        <taxon>Pythiales</taxon>
        <taxon>Pythiaceae</taxon>
    </lineage>
</organism>
<keyword evidence="1" id="KW-1133">Transmembrane helix</keyword>
<proteinExistence type="predicted"/>
<accession>A0AAV2YNU4</accession>
<feature type="transmembrane region" description="Helical" evidence="1">
    <location>
        <begin position="122"/>
        <end position="143"/>
    </location>
</feature>
<dbReference type="AlphaFoldDB" id="A0AAV2YNU4"/>
<name>A0AAV2YNU4_9STRA</name>
<reference evidence="2" key="2">
    <citation type="journal article" date="2023" name="Microbiol Resour">
        <title>Decontamination and Annotation of the Draft Genome Sequence of the Oomycete Lagenidium giganteum ARSEF 373.</title>
        <authorList>
            <person name="Morgan W.R."/>
            <person name="Tartar A."/>
        </authorList>
    </citation>
    <scope>NUCLEOTIDE SEQUENCE</scope>
    <source>
        <strain evidence="2">ARSEF 373</strain>
    </source>
</reference>
<keyword evidence="1" id="KW-0812">Transmembrane</keyword>
<keyword evidence="3" id="KW-1185">Reference proteome</keyword>
<dbReference type="Proteomes" id="UP001146120">
    <property type="component" value="Unassembled WGS sequence"/>
</dbReference>